<evidence type="ECO:0000313" key="1">
    <source>
        <dbReference type="EMBL" id="QGU81760.1"/>
    </source>
</evidence>
<accession>A0AB37DDB9</accession>
<proteinExistence type="predicted"/>
<protein>
    <submittedName>
        <fullName evidence="1">Uncharacterized protein</fullName>
    </submittedName>
</protein>
<sequence>MCAIICSGAYVTKTLAKVLWNKFKSHKEFEAAKQTKAKEYAENLLNEADKDPDVILDKDDNIITVDLVNLLETKQYQCNNAPF</sequence>
<dbReference type="Proteomes" id="UP000422997">
    <property type="component" value="Plasmid unnamed"/>
</dbReference>
<gene>
    <name evidence="1" type="ORF">BSR19_10750</name>
</gene>
<dbReference type="EMBL" id="CP018188">
    <property type="protein sequence ID" value="QGU81760.1"/>
    <property type="molecule type" value="Genomic_DNA"/>
</dbReference>
<organism evidence="1 2">
    <name type="scientific">Streptococcus salivarius</name>
    <dbReference type="NCBI Taxonomy" id="1304"/>
    <lineage>
        <taxon>Bacteria</taxon>
        <taxon>Bacillati</taxon>
        <taxon>Bacillota</taxon>
        <taxon>Bacilli</taxon>
        <taxon>Lactobacillales</taxon>
        <taxon>Streptococcaceae</taxon>
        <taxon>Streptococcus</taxon>
    </lineage>
</organism>
<keyword evidence="1" id="KW-0614">Plasmid</keyword>
<reference evidence="1 2" key="1">
    <citation type="submission" date="2016-11" db="EMBL/GenBank/DDBJ databases">
        <title>The potential of Streptococcus salivarius to inhibit the production of volatile sulphur compounds in the oral cavity.</title>
        <authorList>
            <person name="Sun L."/>
            <person name="Li Z."/>
            <person name="Jin D."/>
            <person name="Zhao H."/>
        </authorList>
    </citation>
    <scope>NUCLEOTIDE SEQUENCE [LARGE SCALE GENOMIC DNA]</scope>
    <source>
        <strain evidence="1 2">ICDC2</strain>
        <plasmid evidence="2">Plasmid</plasmid>
    </source>
</reference>
<evidence type="ECO:0000313" key="2">
    <source>
        <dbReference type="Proteomes" id="UP000422997"/>
    </source>
</evidence>
<dbReference type="AlphaFoldDB" id="A0AB37DDB9"/>
<geneLocation type="plasmid" evidence="2"/>
<name>A0AB37DDB9_STRSL</name>